<reference evidence="2" key="1">
    <citation type="submission" date="2016-10" db="EMBL/GenBank/DDBJ databases">
        <authorList>
            <person name="Varghese N."/>
            <person name="Submissions S."/>
        </authorList>
    </citation>
    <scope>NUCLEOTIDE SEQUENCE [LARGE SCALE GENOMIC DNA]</scope>
    <source>
        <strain evidence="2">DSM 22703</strain>
    </source>
</reference>
<dbReference type="PROSITE" id="PS51257">
    <property type="entry name" value="PROKAR_LIPOPROTEIN"/>
    <property type="match status" value="1"/>
</dbReference>
<evidence type="ECO:0008006" key="3">
    <source>
        <dbReference type="Google" id="ProtNLM"/>
    </source>
</evidence>
<evidence type="ECO:0000313" key="1">
    <source>
        <dbReference type="EMBL" id="SDA95545.1"/>
    </source>
</evidence>
<dbReference type="RefSeq" id="WP_092734460.1">
    <property type="nucleotide sequence ID" value="NZ_FMXE01000045.1"/>
</dbReference>
<name>A0A1G5ZLK8_9BACT</name>
<proteinExistence type="predicted"/>
<protein>
    <recommendedName>
        <fullName evidence="3">DUF4377 domain-containing protein</fullName>
    </recommendedName>
</protein>
<sequence>MKQQLLLIFFSLLFFSCLNEDSKTIWVYPYLLNESYPPYAEAGIFFLTQESENLDYSRWNRRSENFEIKGFDFEEGNFYKLKVEVQESNPAEKLKMKAILEKNKDYIERVEGTWISVEITGVPFIQTYFRINKVTRTFITSGGCASLLLGLGEVGVKKIQLADHTYRLDMDKICLAQNPGVSGSFSWITKVVEYKKNSEGNLDFFDEQGNLFIRFKPYE</sequence>
<accession>A0A1G5ZLK8</accession>
<organism evidence="1 2">
    <name type="scientific">Algoriphagus alkaliphilus</name>
    <dbReference type="NCBI Taxonomy" id="279824"/>
    <lineage>
        <taxon>Bacteria</taxon>
        <taxon>Pseudomonadati</taxon>
        <taxon>Bacteroidota</taxon>
        <taxon>Cytophagia</taxon>
        <taxon>Cytophagales</taxon>
        <taxon>Cyclobacteriaceae</taxon>
        <taxon>Algoriphagus</taxon>
    </lineage>
</organism>
<dbReference type="Proteomes" id="UP000198756">
    <property type="component" value="Unassembled WGS sequence"/>
</dbReference>
<dbReference type="STRING" id="279824.SAMN03080617_04096"/>
<evidence type="ECO:0000313" key="2">
    <source>
        <dbReference type="Proteomes" id="UP000198756"/>
    </source>
</evidence>
<dbReference type="AlphaFoldDB" id="A0A1G5ZLK8"/>
<dbReference type="EMBL" id="FMXE01000045">
    <property type="protein sequence ID" value="SDA95545.1"/>
    <property type="molecule type" value="Genomic_DNA"/>
</dbReference>
<keyword evidence="2" id="KW-1185">Reference proteome</keyword>
<dbReference type="OrthoDB" id="880459at2"/>
<gene>
    <name evidence="1" type="ORF">SAMN03080617_04096</name>
</gene>